<proteinExistence type="predicted"/>
<dbReference type="Proteomes" id="UP000032233">
    <property type="component" value="Unassembled WGS sequence"/>
</dbReference>
<accession>A0A0D2JXU6</accession>
<dbReference type="EMBL" id="AZAC01000011">
    <property type="protein sequence ID" value="KIX14390.1"/>
    <property type="molecule type" value="Genomic_DNA"/>
</dbReference>
<keyword evidence="2" id="KW-1185">Reference proteome</keyword>
<dbReference type="AlphaFoldDB" id="A0A0D2JXU6"/>
<name>A0A0D2JXU6_9BACT</name>
<reference evidence="1 2" key="1">
    <citation type="submission" date="2013-11" db="EMBL/GenBank/DDBJ databases">
        <title>Metagenomic analysis of a methanogenic consortium involved in long chain n-alkane degradation.</title>
        <authorList>
            <person name="Davidova I.A."/>
            <person name="Callaghan A.V."/>
            <person name="Wawrik B."/>
            <person name="Pruitt S."/>
            <person name="Marks C."/>
            <person name="Duncan K.E."/>
            <person name="Suflita J.M."/>
        </authorList>
    </citation>
    <scope>NUCLEOTIDE SEQUENCE [LARGE SCALE GENOMIC DNA]</scope>
    <source>
        <strain evidence="1 2">SPR</strain>
    </source>
</reference>
<protein>
    <submittedName>
        <fullName evidence="1">Uncharacterized protein</fullName>
    </submittedName>
</protein>
<gene>
    <name evidence="1" type="ORF">X474_09430</name>
</gene>
<dbReference type="InParanoid" id="A0A0D2JXU6"/>
<evidence type="ECO:0000313" key="2">
    <source>
        <dbReference type="Proteomes" id="UP000032233"/>
    </source>
</evidence>
<comment type="caution">
    <text evidence="1">The sequence shown here is derived from an EMBL/GenBank/DDBJ whole genome shotgun (WGS) entry which is preliminary data.</text>
</comment>
<evidence type="ECO:0000313" key="1">
    <source>
        <dbReference type="EMBL" id="KIX14390.1"/>
    </source>
</evidence>
<sequence>MHESYSLTSKYFSFSPEAFYFQRTLDSIFTCLELGQTIVPYLPAPEQNLPYP</sequence>
<organism evidence="1 2">
    <name type="scientific">Dethiosulfatarculus sandiegensis</name>
    <dbReference type="NCBI Taxonomy" id="1429043"/>
    <lineage>
        <taxon>Bacteria</taxon>
        <taxon>Pseudomonadati</taxon>
        <taxon>Thermodesulfobacteriota</taxon>
        <taxon>Desulfarculia</taxon>
        <taxon>Desulfarculales</taxon>
        <taxon>Desulfarculaceae</taxon>
        <taxon>Dethiosulfatarculus</taxon>
    </lineage>
</organism>